<sequence length="896" mass="100687">MVSALDEALVPPWDGRGCPKISKDEYIAHLNTVRKKDPLRQACIDANWLVPKTATLDRLRAALVNHWFPQDDSESEDMSLPYPEASAKEARTIAGELDDEVNLLEEFGVEGDNGEEVLGFDDDELDEDFEEDMVYLTLDDYSSDHSQGFGEGQRGNESHNDFKKRIRVEETKRAEQNRRAGGIKAQNAMVKAWKEFCTKALANGQIKDDIIDEHHLLLYIRFCSECPKRTKQAVDIPGTIQSTLQSHSKKLYFGALRIRKEDARHPILSPHRPATSVHVWDSLRGRMNEASQRSGDGLIPAEDAPDIHASGNRGDDFRALRLAELLPYTFLHPNQETAIQPVLGLQGEDKAGARKVLKTKINPVYPVFIAHRDPMMEPLGAFLFYHHYIHDVANLTESMGVDWSVNKTWRGVRILHSRKGFTTPYHEQSLYNLYVKAFKSAGFVSRLKAHLPRHILGMGWVRGETYCDTYAPALPKEGILGAHGYKSHEVYDPVWRHVHVPEQFLQLVCPLAEGIYEDIVGKANLSGAANYWSMIMTVRPSLFQCAAAIYQVCPESALFRLPALDNCDVKNWMKQSFPSDFTLLKAKEGSPVDLQRLQNQVLQQSLEEMRSLLSTQAAELIKLRLTLERRTAVFSPTKAYFNQAYHDRLSGSSKGSSGGALISSDDSGICLAGNEGGMIAFANPSPRASAQRREKTSVDLVLPPTNASSEPSGAQLLWPPILGQKSVTSEQVFDLIKRPELLWECWSPSKTFNGYTIREQWACYTVGEAVFDSEGVQTGVKPPIQLIERYFRDAWRKGISSGARKSWKRLREVPEWICSESERREISPTEIINELEALANNDPSQRASWHLRSTSRHCSNSSIAEVPMQSNSSSTEAEQPGNDESKKEKRKSPVDV</sequence>
<evidence type="ECO:0000313" key="2">
    <source>
        <dbReference type="EMBL" id="PPQ96770.1"/>
    </source>
</evidence>
<evidence type="ECO:0008006" key="4">
    <source>
        <dbReference type="Google" id="ProtNLM"/>
    </source>
</evidence>
<feature type="compositionally biased region" description="Basic and acidic residues" evidence="1">
    <location>
        <begin position="883"/>
        <end position="896"/>
    </location>
</feature>
<dbReference type="Proteomes" id="UP000284706">
    <property type="component" value="Unassembled WGS sequence"/>
</dbReference>
<reference evidence="2 3" key="1">
    <citation type="journal article" date="2018" name="Evol. Lett.">
        <title>Horizontal gene cluster transfer increased hallucinogenic mushroom diversity.</title>
        <authorList>
            <person name="Reynolds H.T."/>
            <person name="Vijayakumar V."/>
            <person name="Gluck-Thaler E."/>
            <person name="Korotkin H.B."/>
            <person name="Matheny P.B."/>
            <person name="Slot J.C."/>
        </authorList>
    </citation>
    <scope>NUCLEOTIDE SEQUENCE [LARGE SCALE GENOMIC DNA]</scope>
    <source>
        <strain evidence="2 3">SRW20</strain>
    </source>
</reference>
<keyword evidence="3" id="KW-1185">Reference proteome</keyword>
<dbReference type="InterPro" id="IPR038279">
    <property type="entry name" value="Ndc10_dom2_sf"/>
</dbReference>
<name>A0A409Y184_9AGAR</name>
<dbReference type="Gene3D" id="1.10.443.20">
    <property type="entry name" value="Centromere DNA-binding protein complex CBF3 subunit, domain 2"/>
    <property type="match status" value="1"/>
</dbReference>
<accession>A0A409Y184</accession>
<dbReference type="GO" id="GO:0003677">
    <property type="term" value="F:DNA binding"/>
    <property type="evidence" value="ECO:0007669"/>
    <property type="project" value="InterPro"/>
</dbReference>
<dbReference type="OrthoDB" id="2675946at2759"/>
<feature type="region of interest" description="Disordered" evidence="1">
    <location>
        <begin position="851"/>
        <end position="896"/>
    </location>
</feature>
<dbReference type="InParanoid" id="A0A409Y184"/>
<protein>
    <recommendedName>
        <fullName evidence="4">Ndc10 domain-containing protein</fullName>
    </recommendedName>
</protein>
<comment type="caution">
    <text evidence="2">The sequence shown here is derived from an EMBL/GenBank/DDBJ whole genome shotgun (WGS) entry which is preliminary data.</text>
</comment>
<dbReference type="EMBL" id="NHYE01001328">
    <property type="protein sequence ID" value="PPQ96770.1"/>
    <property type="molecule type" value="Genomic_DNA"/>
</dbReference>
<organism evidence="2 3">
    <name type="scientific">Gymnopilus dilepis</name>
    <dbReference type="NCBI Taxonomy" id="231916"/>
    <lineage>
        <taxon>Eukaryota</taxon>
        <taxon>Fungi</taxon>
        <taxon>Dikarya</taxon>
        <taxon>Basidiomycota</taxon>
        <taxon>Agaricomycotina</taxon>
        <taxon>Agaricomycetes</taxon>
        <taxon>Agaricomycetidae</taxon>
        <taxon>Agaricales</taxon>
        <taxon>Agaricineae</taxon>
        <taxon>Hymenogastraceae</taxon>
        <taxon>Gymnopilus</taxon>
    </lineage>
</organism>
<evidence type="ECO:0000256" key="1">
    <source>
        <dbReference type="SAM" id="MobiDB-lite"/>
    </source>
</evidence>
<gene>
    <name evidence="2" type="ORF">CVT26_006269</name>
</gene>
<evidence type="ECO:0000313" key="3">
    <source>
        <dbReference type="Proteomes" id="UP000284706"/>
    </source>
</evidence>
<proteinExistence type="predicted"/>
<dbReference type="AlphaFoldDB" id="A0A409Y184"/>
<feature type="compositionally biased region" description="Polar residues" evidence="1">
    <location>
        <begin position="856"/>
        <end position="877"/>
    </location>
</feature>